<organism evidence="2 3">
    <name type="scientific">Kordiimonas pumila</name>
    <dbReference type="NCBI Taxonomy" id="2161677"/>
    <lineage>
        <taxon>Bacteria</taxon>
        <taxon>Pseudomonadati</taxon>
        <taxon>Pseudomonadota</taxon>
        <taxon>Alphaproteobacteria</taxon>
        <taxon>Kordiimonadales</taxon>
        <taxon>Kordiimonadaceae</taxon>
        <taxon>Kordiimonas</taxon>
    </lineage>
</organism>
<keyword evidence="1" id="KW-0812">Transmembrane</keyword>
<accession>A0ABV7D1R1</accession>
<proteinExistence type="predicted"/>
<keyword evidence="3" id="KW-1185">Reference proteome</keyword>
<keyword evidence="1" id="KW-0472">Membrane</keyword>
<dbReference type="RefSeq" id="WP_194212065.1">
    <property type="nucleotide sequence ID" value="NZ_CP061205.1"/>
</dbReference>
<comment type="caution">
    <text evidence="2">The sequence shown here is derived from an EMBL/GenBank/DDBJ whole genome shotgun (WGS) entry which is preliminary data.</text>
</comment>
<gene>
    <name evidence="2" type="ORF">ACFOKA_04095</name>
</gene>
<evidence type="ECO:0000313" key="3">
    <source>
        <dbReference type="Proteomes" id="UP001595444"/>
    </source>
</evidence>
<dbReference type="Gene3D" id="3.20.20.370">
    <property type="entry name" value="Glycoside hydrolase/deacetylase"/>
    <property type="match status" value="1"/>
</dbReference>
<dbReference type="PANTHER" id="PTHR30105:SF2">
    <property type="entry name" value="DIVERGENT POLYSACCHARIDE DEACETYLASE SUPERFAMILY"/>
    <property type="match status" value="1"/>
</dbReference>
<dbReference type="PANTHER" id="PTHR30105">
    <property type="entry name" value="UNCHARACTERIZED YIBQ-RELATED"/>
    <property type="match status" value="1"/>
</dbReference>
<protein>
    <submittedName>
        <fullName evidence="2">Divergent polysaccharide deacetylase family protein</fullName>
    </submittedName>
</protein>
<feature type="transmembrane region" description="Helical" evidence="1">
    <location>
        <begin position="7"/>
        <end position="29"/>
    </location>
</feature>
<reference evidence="3" key="1">
    <citation type="journal article" date="2019" name="Int. J. Syst. Evol. Microbiol.">
        <title>The Global Catalogue of Microorganisms (GCM) 10K type strain sequencing project: providing services to taxonomists for standard genome sequencing and annotation.</title>
        <authorList>
            <consortium name="The Broad Institute Genomics Platform"/>
            <consortium name="The Broad Institute Genome Sequencing Center for Infectious Disease"/>
            <person name="Wu L."/>
            <person name="Ma J."/>
        </authorList>
    </citation>
    <scope>NUCLEOTIDE SEQUENCE [LARGE SCALE GENOMIC DNA]</scope>
    <source>
        <strain evidence="3">KCTC 62164</strain>
    </source>
</reference>
<dbReference type="InterPro" id="IPR006837">
    <property type="entry name" value="Divergent_DAC"/>
</dbReference>
<sequence length="336" mass="37270">MRKSSLIKAAIIIYSSLIIIIGGALFYILETDEYASVELPIAPTDPVVSDLELQEQVQRIQGTPSVAIKRPEHLDESEQQTNHVQPVMSTWQKNAAHWDKAAGPKIAIVIDDLGLAEDASFALAEMEGPYTLSFLPYAEHLEKQTHLVKKAGHELFVHMPMEPKTDADPGPHALLVTLTPSEFEQRVDWNLSRFEGFVGVNNHMGSLMTEQAAPMVRLMVHLSKGGFVFLDSLTSPDSVAERAALATGVPVLSRDIFLDNERTMQAILEQLVKTERIAQERGYAIAIGHPYDETLKALEFWRAGLKAKNINLVPISEIYAEELAKVEKHAAHQGHN</sequence>
<dbReference type="EMBL" id="JBHRSL010000002">
    <property type="protein sequence ID" value="MFC3051083.1"/>
    <property type="molecule type" value="Genomic_DNA"/>
</dbReference>
<dbReference type="Pfam" id="PF04748">
    <property type="entry name" value="Polysacc_deac_2"/>
    <property type="match status" value="1"/>
</dbReference>
<evidence type="ECO:0000256" key="1">
    <source>
        <dbReference type="SAM" id="Phobius"/>
    </source>
</evidence>
<name>A0ABV7D1R1_9PROT</name>
<dbReference type="CDD" id="cd10936">
    <property type="entry name" value="CE4_DAC2"/>
    <property type="match status" value="1"/>
</dbReference>
<keyword evidence="1" id="KW-1133">Transmembrane helix</keyword>
<dbReference type="InterPro" id="IPR011330">
    <property type="entry name" value="Glyco_hydro/deAcase_b/a-brl"/>
</dbReference>
<evidence type="ECO:0000313" key="2">
    <source>
        <dbReference type="EMBL" id="MFC3051083.1"/>
    </source>
</evidence>
<dbReference type="SUPFAM" id="SSF88713">
    <property type="entry name" value="Glycoside hydrolase/deacetylase"/>
    <property type="match status" value="1"/>
</dbReference>
<dbReference type="Proteomes" id="UP001595444">
    <property type="component" value="Unassembled WGS sequence"/>
</dbReference>